<dbReference type="SUPFAM" id="SSF75708">
    <property type="entry name" value="Chemotaxis phosphatase CheZ"/>
    <property type="match status" value="1"/>
</dbReference>
<name>A0A7W6WL88_9PROT</name>
<feature type="region of interest" description="Disordered" evidence="1">
    <location>
        <begin position="108"/>
        <end position="143"/>
    </location>
</feature>
<protein>
    <recommendedName>
        <fullName evidence="4">Chemotaxis protein CheZ</fullName>
    </recommendedName>
</protein>
<feature type="compositionally biased region" description="Low complexity" evidence="1">
    <location>
        <begin position="115"/>
        <end position="127"/>
    </location>
</feature>
<keyword evidence="3" id="KW-1185">Reference proteome</keyword>
<dbReference type="Proteomes" id="UP000555728">
    <property type="component" value="Unassembled WGS sequence"/>
</dbReference>
<sequence length="143" mass="15059">MARGPDRLNAAGRRPPPALTDPRAVDGALRAAVTQLDAVLAEQDRAATRILGLAELLLERAPDDAMRLRIEAIIESCAFQDISGQRVRKVRALLARLTTLAPGTLRVSETPIESPAAAPAGVDPAAEGGPGLTQEEVDRLLGK</sequence>
<dbReference type="RefSeq" id="WP_184436636.1">
    <property type="nucleotide sequence ID" value="NZ_JACIGI010000029.1"/>
</dbReference>
<evidence type="ECO:0008006" key="4">
    <source>
        <dbReference type="Google" id="ProtNLM"/>
    </source>
</evidence>
<feature type="region of interest" description="Disordered" evidence="1">
    <location>
        <begin position="1"/>
        <end position="22"/>
    </location>
</feature>
<dbReference type="EMBL" id="JACIGI010000029">
    <property type="protein sequence ID" value="MBB4287161.1"/>
    <property type="molecule type" value="Genomic_DNA"/>
</dbReference>
<reference evidence="2 3" key="1">
    <citation type="submission" date="2020-08" db="EMBL/GenBank/DDBJ databases">
        <title>Genome sequencing of Purple Non-Sulfur Bacteria from various extreme environments.</title>
        <authorList>
            <person name="Mayer M."/>
        </authorList>
    </citation>
    <scope>NUCLEOTIDE SEQUENCE [LARGE SCALE GENOMIC DNA]</scope>
    <source>
        <strain evidence="2 3">JA135</strain>
    </source>
</reference>
<gene>
    <name evidence="2" type="ORF">GGD88_002905</name>
</gene>
<evidence type="ECO:0000256" key="1">
    <source>
        <dbReference type="SAM" id="MobiDB-lite"/>
    </source>
</evidence>
<evidence type="ECO:0000313" key="2">
    <source>
        <dbReference type="EMBL" id="MBB4287161.1"/>
    </source>
</evidence>
<accession>A0A7W6WL88</accession>
<comment type="caution">
    <text evidence="2">The sequence shown here is derived from an EMBL/GenBank/DDBJ whole genome shotgun (WGS) entry which is preliminary data.</text>
</comment>
<proteinExistence type="predicted"/>
<evidence type="ECO:0000313" key="3">
    <source>
        <dbReference type="Proteomes" id="UP000555728"/>
    </source>
</evidence>
<dbReference type="AlphaFoldDB" id="A0A7W6WL88"/>
<organism evidence="2 3">
    <name type="scientific">Roseospira goensis</name>
    <dbReference type="NCBI Taxonomy" id="391922"/>
    <lineage>
        <taxon>Bacteria</taxon>
        <taxon>Pseudomonadati</taxon>
        <taxon>Pseudomonadota</taxon>
        <taxon>Alphaproteobacteria</taxon>
        <taxon>Rhodospirillales</taxon>
        <taxon>Rhodospirillaceae</taxon>
        <taxon>Roseospira</taxon>
    </lineage>
</organism>
<dbReference type="Gene3D" id="1.10.287.500">
    <property type="entry name" value="Helix hairpin bin"/>
    <property type="match status" value="1"/>
</dbReference>